<evidence type="ECO:0000313" key="5">
    <source>
        <dbReference type="EMBL" id="MBP2326653.1"/>
    </source>
</evidence>
<dbReference type="SMART" id="SM00354">
    <property type="entry name" value="HTH_LACI"/>
    <property type="match status" value="1"/>
</dbReference>
<dbReference type="PANTHER" id="PTHR30146:SF153">
    <property type="entry name" value="LACTOSE OPERON REPRESSOR"/>
    <property type="match status" value="1"/>
</dbReference>
<dbReference type="Gene3D" id="3.40.50.2300">
    <property type="match status" value="2"/>
</dbReference>
<dbReference type="InterPro" id="IPR046335">
    <property type="entry name" value="LacI/GalR-like_sensor"/>
</dbReference>
<feature type="domain" description="HTH lacI-type" evidence="4">
    <location>
        <begin position="9"/>
        <end position="65"/>
    </location>
</feature>
<dbReference type="RefSeq" id="WP_209643696.1">
    <property type="nucleotide sequence ID" value="NZ_JAGINW010000001.1"/>
</dbReference>
<evidence type="ECO:0000259" key="4">
    <source>
        <dbReference type="PROSITE" id="PS50932"/>
    </source>
</evidence>
<keyword evidence="3" id="KW-0804">Transcription</keyword>
<evidence type="ECO:0000256" key="2">
    <source>
        <dbReference type="ARBA" id="ARBA00023125"/>
    </source>
</evidence>
<dbReference type="SUPFAM" id="SSF53822">
    <property type="entry name" value="Periplasmic binding protein-like I"/>
    <property type="match status" value="1"/>
</dbReference>
<protein>
    <submittedName>
        <fullName evidence="5">DNA-binding LacI/PurR family transcriptional regulator</fullName>
    </submittedName>
</protein>
<dbReference type="PROSITE" id="PS50932">
    <property type="entry name" value="HTH_LACI_2"/>
    <property type="match status" value="1"/>
</dbReference>
<dbReference type="GO" id="GO:0003677">
    <property type="term" value="F:DNA binding"/>
    <property type="evidence" value="ECO:0007669"/>
    <property type="project" value="UniProtKB-KW"/>
</dbReference>
<dbReference type="InterPro" id="IPR000843">
    <property type="entry name" value="HTH_LacI"/>
</dbReference>
<evidence type="ECO:0000256" key="1">
    <source>
        <dbReference type="ARBA" id="ARBA00023015"/>
    </source>
</evidence>
<reference evidence="5 6" key="1">
    <citation type="submission" date="2021-03" db="EMBL/GenBank/DDBJ databases">
        <title>Sequencing the genomes of 1000 actinobacteria strains.</title>
        <authorList>
            <person name="Klenk H.-P."/>
        </authorList>
    </citation>
    <scope>NUCLEOTIDE SEQUENCE [LARGE SCALE GENOMIC DNA]</scope>
    <source>
        <strain evidence="5 6">DSM 46670</strain>
    </source>
</reference>
<dbReference type="InterPro" id="IPR010982">
    <property type="entry name" value="Lambda_DNA-bd_dom_sf"/>
</dbReference>
<keyword evidence="6" id="KW-1185">Reference proteome</keyword>
<name>A0ABS4TQH1_9PSEU</name>
<dbReference type="Pfam" id="PF13377">
    <property type="entry name" value="Peripla_BP_3"/>
    <property type="match status" value="1"/>
</dbReference>
<keyword evidence="2 5" id="KW-0238">DNA-binding</keyword>
<evidence type="ECO:0000313" key="6">
    <source>
        <dbReference type="Proteomes" id="UP001519332"/>
    </source>
</evidence>
<dbReference type="SUPFAM" id="SSF47413">
    <property type="entry name" value="lambda repressor-like DNA-binding domains"/>
    <property type="match status" value="1"/>
</dbReference>
<organism evidence="5 6">
    <name type="scientific">Kibdelosporangium banguiense</name>
    <dbReference type="NCBI Taxonomy" id="1365924"/>
    <lineage>
        <taxon>Bacteria</taxon>
        <taxon>Bacillati</taxon>
        <taxon>Actinomycetota</taxon>
        <taxon>Actinomycetes</taxon>
        <taxon>Pseudonocardiales</taxon>
        <taxon>Pseudonocardiaceae</taxon>
        <taxon>Kibdelosporangium</taxon>
    </lineage>
</organism>
<keyword evidence="1" id="KW-0805">Transcription regulation</keyword>
<dbReference type="PANTHER" id="PTHR30146">
    <property type="entry name" value="LACI-RELATED TRANSCRIPTIONAL REPRESSOR"/>
    <property type="match status" value="1"/>
</dbReference>
<accession>A0ABS4TQH1</accession>
<dbReference type="InterPro" id="IPR028082">
    <property type="entry name" value="Peripla_BP_I"/>
</dbReference>
<dbReference type="CDD" id="cd01392">
    <property type="entry name" value="HTH_LacI"/>
    <property type="match status" value="1"/>
</dbReference>
<comment type="caution">
    <text evidence="5">The sequence shown here is derived from an EMBL/GenBank/DDBJ whole genome shotgun (WGS) entry which is preliminary data.</text>
</comment>
<dbReference type="CDD" id="cd06267">
    <property type="entry name" value="PBP1_LacI_sugar_binding-like"/>
    <property type="match status" value="1"/>
</dbReference>
<gene>
    <name evidence="5" type="ORF">JOF56_007038</name>
</gene>
<dbReference type="EMBL" id="JAGINW010000001">
    <property type="protein sequence ID" value="MBP2326653.1"/>
    <property type="molecule type" value="Genomic_DNA"/>
</dbReference>
<dbReference type="Pfam" id="PF00356">
    <property type="entry name" value="LacI"/>
    <property type="match status" value="1"/>
</dbReference>
<evidence type="ECO:0000256" key="3">
    <source>
        <dbReference type="ARBA" id="ARBA00023163"/>
    </source>
</evidence>
<dbReference type="Proteomes" id="UP001519332">
    <property type="component" value="Unassembled WGS sequence"/>
</dbReference>
<dbReference type="Gene3D" id="1.10.260.40">
    <property type="entry name" value="lambda repressor-like DNA-binding domains"/>
    <property type="match status" value="1"/>
</dbReference>
<proteinExistence type="predicted"/>
<sequence>MTAREGKRITSADVAREAGLSRSTVSYVLNDTPNQTIPDATRKRVLDAATKLGYAPSAAARTLRSGRSDVVLGLVPDWPLGHAVGSLVQHMTTAFARHKLTFLVHSNTRAARPLSEVWKAITPAAVLALDTFSNADATAMRAAGVEVIVALHASTRRKWREIRTPENPIGALQARHLAATHQRLGYAYPDDERVAVFAEPRLDGVREVCAELGLPEPDVRTVPLKPNAAADAVQAWLAEKPAVTGICAFNDEIAMAVLTGLSRLGLQAPRDMAVVGVDDIPSAAVAHPPLTTVARDFIVIAEHYAQTVVAALGGKRRPAEPIEAEYRLEIRESA</sequence>